<name>A0A4R1PZ72_9FIRM</name>
<comment type="similarity">
    <text evidence="2">Belongs to the EamA transporter family.</text>
</comment>
<keyword evidence="5 6" id="KW-0472">Membrane</keyword>
<feature type="transmembrane region" description="Helical" evidence="6">
    <location>
        <begin position="153"/>
        <end position="172"/>
    </location>
</feature>
<dbReference type="Proteomes" id="UP000295063">
    <property type="component" value="Unassembled WGS sequence"/>
</dbReference>
<dbReference type="EMBL" id="SLUI01000004">
    <property type="protein sequence ID" value="TCL38263.1"/>
    <property type="molecule type" value="Genomic_DNA"/>
</dbReference>
<keyword evidence="4 6" id="KW-1133">Transmembrane helix</keyword>
<comment type="subcellular location">
    <subcellularLocation>
        <location evidence="1">Membrane</location>
        <topology evidence="1">Multi-pass membrane protein</topology>
    </subcellularLocation>
</comment>
<sequence>MSNLRVYSMMVLTALFWSGAFITGKFAVREFPPFALTFFRFLFALPFIFLILYSRRQGRWLPRQKEWLPLLALGFAGTFLYHALFFACLQYTTAINSSLIGSTNPMVTALLAAVFLGDKVNRTRLAGFLLSFFGVFLVITGGDWQVIQQLSMNTGDILMFAAVWSWAGYSILSRKIMQKYDLSPLMITAYTFLVCTIAAIPFVIWEQPMSYLPYTTTGGWLAVVYMAVFASVLGYLFQLIAIQKIGASRSSIFINLVPVFTIGQAWYFLHEPVTLVKLISALIIISGVYLAVMPSDTKETQSKSLPHLQE</sequence>
<evidence type="ECO:0000256" key="3">
    <source>
        <dbReference type="ARBA" id="ARBA00022692"/>
    </source>
</evidence>
<evidence type="ECO:0000256" key="4">
    <source>
        <dbReference type="ARBA" id="ARBA00022989"/>
    </source>
</evidence>
<keyword evidence="9" id="KW-1185">Reference proteome</keyword>
<dbReference type="InterPro" id="IPR050638">
    <property type="entry name" value="AA-Vitamin_Transporters"/>
</dbReference>
<reference evidence="8 9" key="1">
    <citation type="submission" date="2019-03" db="EMBL/GenBank/DDBJ databases">
        <title>Genomic Encyclopedia of Type Strains, Phase IV (KMG-IV): sequencing the most valuable type-strain genomes for metagenomic binning, comparative biology and taxonomic classification.</title>
        <authorList>
            <person name="Goeker M."/>
        </authorList>
    </citation>
    <scope>NUCLEOTIDE SEQUENCE [LARGE SCALE GENOMIC DNA]</scope>
    <source>
        <strain evidence="8 9">DSM 15969</strain>
    </source>
</reference>
<feature type="transmembrane region" description="Helical" evidence="6">
    <location>
        <begin position="67"/>
        <end position="92"/>
    </location>
</feature>
<comment type="caution">
    <text evidence="8">The sequence shown here is derived from an EMBL/GenBank/DDBJ whole genome shotgun (WGS) entry which is preliminary data.</text>
</comment>
<feature type="transmembrane region" description="Helical" evidence="6">
    <location>
        <begin position="184"/>
        <end position="205"/>
    </location>
</feature>
<dbReference type="PANTHER" id="PTHR32322">
    <property type="entry name" value="INNER MEMBRANE TRANSPORTER"/>
    <property type="match status" value="1"/>
</dbReference>
<dbReference type="AlphaFoldDB" id="A0A4R1PZ72"/>
<dbReference type="GO" id="GO:0016020">
    <property type="term" value="C:membrane"/>
    <property type="evidence" value="ECO:0007669"/>
    <property type="project" value="UniProtKB-SubCell"/>
</dbReference>
<evidence type="ECO:0000256" key="2">
    <source>
        <dbReference type="ARBA" id="ARBA00007362"/>
    </source>
</evidence>
<dbReference type="PANTHER" id="PTHR32322:SF2">
    <property type="entry name" value="EAMA DOMAIN-CONTAINING PROTEIN"/>
    <property type="match status" value="1"/>
</dbReference>
<organism evidence="8 9">
    <name type="scientific">Anaerospora hongkongensis</name>
    <dbReference type="NCBI Taxonomy" id="244830"/>
    <lineage>
        <taxon>Bacteria</taxon>
        <taxon>Bacillati</taxon>
        <taxon>Bacillota</taxon>
        <taxon>Negativicutes</taxon>
        <taxon>Selenomonadales</taxon>
        <taxon>Sporomusaceae</taxon>
        <taxon>Anaerospora</taxon>
    </lineage>
</organism>
<feature type="transmembrane region" description="Helical" evidence="6">
    <location>
        <begin position="252"/>
        <end position="269"/>
    </location>
</feature>
<accession>A0A4R1PZ72</accession>
<keyword evidence="3 6" id="KW-0812">Transmembrane</keyword>
<evidence type="ECO:0000256" key="1">
    <source>
        <dbReference type="ARBA" id="ARBA00004141"/>
    </source>
</evidence>
<feature type="transmembrane region" description="Helical" evidence="6">
    <location>
        <begin position="275"/>
        <end position="293"/>
    </location>
</feature>
<feature type="transmembrane region" description="Helical" evidence="6">
    <location>
        <begin position="37"/>
        <end position="55"/>
    </location>
</feature>
<dbReference type="SUPFAM" id="SSF103481">
    <property type="entry name" value="Multidrug resistance efflux transporter EmrE"/>
    <property type="match status" value="2"/>
</dbReference>
<evidence type="ECO:0000313" key="8">
    <source>
        <dbReference type="EMBL" id="TCL38263.1"/>
    </source>
</evidence>
<dbReference type="RefSeq" id="WP_132077989.1">
    <property type="nucleotide sequence ID" value="NZ_DALYTA010000036.1"/>
</dbReference>
<evidence type="ECO:0000256" key="6">
    <source>
        <dbReference type="SAM" id="Phobius"/>
    </source>
</evidence>
<dbReference type="InterPro" id="IPR037185">
    <property type="entry name" value="EmrE-like"/>
</dbReference>
<dbReference type="OrthoDB" id="9799821at2"/>
<evidence type="ECO:0000259" key="7">
    <source>
        <dbReference type="Pfam" id="PF00892"/>
    </source>
</evidence>
<feature type="domain" description="EamA" evidence="7">
    <location>
        <begin position="154"/>
        <end position="292"/>
    </location>
</feature>
<evidence type="ECO:0000313" key="9">
    <source>
        <dbReference type="Proteomes" id="UP000295063"/>
    </source>
</evidence>
<gene>
    <name evidence="8" type="ORF">EV210_104246</name>
</gene>
<feature type="transmembrane region" description="Helical" evidence="6">
    <location>
        <begin position="217"/>
        <end position="240"/>
    </location>
</feature>
<dbReference type="Pfam" id="PF00892">
    <property type="entry name" value="EamA"/>
    <property type="match status" value="2"/>
</dbReference>
<feature type="transmembrane region" description="Helical" evidence="6">
    <location>
        <begin position="98"/>
        <end position="116"/>
    </location>
</feature>
<evidence type="ECO:0000256" key="5">
    <source>
        <dbReference type="ARBA" id="ARBA00023136"/>
    </source>
</evidence>
<feature type="transmembrane region" description="Helical" evidence="6">
    <location>
        <begin position="128"/>
        <end position="147"/>
    </location>
</feature>
<proteinExistence type="inferred from homology"/>
<feature type="domain" description="EamA" evidence="7">
    <location>
        <begin position="7"/>
        <end position="139"/>
    </location>
</feature>
<protein>
    <submittedName>
        <fullName evidence="8">Drug/metabolite transporter (DMT)-like permease</fullName>
    </submittedName>
</protein>
<dbReference type="InterPro" id="IPR000620">
    <property type="entry name" value="EamA_dom"/>
</dbReference>